<dbReference type="InterPro" id="IPR001245">
    <property type="entry name" value="Ser-Thr/Tyr_kinase_cat_dom"/>
</dbReference>
<dbReference type="FunFam" id="3.30.200.20:FF:000082">
    <property type="entry name" value="Epithelial discoidin domain-containing receptor 1"/>
    <property type="match status" value="1"/>
</dbReference>
<feature type="signal peptide" evidence="20">
    <location>
        <begin position="1"/>
        <end position="16"/>
    </location>
</feature>
<dbReference type="OMA" id="HPIVYLN"/>
<evidence type="ECO:0000256" key="13">
    <source>
        <dbReference type="ARBA" id="ARBA00023137"/>
    </source>
</evidence>
<dbReference type="Ensembl" id="ENSOMET00000012366.1">
    <property type="protein sequence ID" value="ENSOMEP00000002508.1"/>
    <property type="gene ID" value="ENSOMEG00000003508.1"/>
</dbReference>
<sequence>MLLFLLLTLQTSAAVGQIDPGHCRFPLGLEDGRVKDEDISASSKWYQTTGPQFARLNREDGDGAWCPEGQLERSDSQYLQVDLKVLTFLTLVGTQGRYARGLGKEFARAYRLSYSRDGETWKPWKNRQGNAVIEGNKNTYAIVYKELHPSIIARYVRLIPVTEHSSTVCMRVELYGCPWHDGLISYSAPEGQLMMPPAYPPASLNDSIYDGTHERRPLFGGLGQLTDGVVGQDDFLLTHEKQVWSGYDYLGWRNDSLGTQGYVEMEFVFDRQRNFTSMKVHSNNLFTRGVKIFSSVSCWFKPRLIANWELEAVTFRTVLDDRNPSARYVTVPLYQRTAKALRCRFYFADVWMMFSEVSFQSGGNLPLSLLYFPAAAPSANDTTEGTNTPILIGCLVTIILLLVVIIFLILWCQCVCKVLEKAPRQILDEEVTIRLSSCSDTIIMQTPPVPPRAGHAPTGRGPRAACGGGYAEPDVTQCTPHQSFHSNAPHYAETDIIRLQGVTGSNMYAVPALTVDSLTRKDISAAEFPRQQLIFREKLGEGQFGEVHLCEAEGLPEFLGEGSPLPDRDGRPVLVAVKQLRADATLQARNDFLKEIKIMSRLDDPNIIRLLCVCVSSDPLCMVTEYMENGDLNMFLSQREIESTLTHANSIPSVSLSDLLHMAVQISSGMKYLASLNFVHRDLATRNCLVDRRLTIKIADFGMSRNLYSSDYYRIQGRAVLPIRWMAWESILLGKFTTASDVWAFGVTLWEIFTLCKEQPYSLLSDEQVIENTGEFFRNQGRQIFLYSPPLCPPSLFDLMMRCWSRNITDRPAFDGIHQSLRRHVRE</sequence>
<name>A0A3B3BBV2_ORYME</name>
<dbReference type="PROSITE" id="PS00109">
    <property type="entry name" value="PROTEIN_KINASE_TYR"/>
    <property type="match status" value="1"/>
</dbReference>
<dbReference type="CDD" id="cd00057">
    <property type="entry name" value="FA58C"/>
    <property type="match status" value="1"/>
</dbReference>
<keyword evidence="12 19" id="KW-0472">Membrane</keyword>
<evidence type="ECO:0000256" key="1">
    <source>
        <dbReference type="ARBA" id="ARBA00004251"/>
    </source>
</evidence>
<evidence type="ECO:0000256" key="12">
    <source>
        <dbReference type="ARBA" id="ARBA00023136"/>
    </source>
</evidence>
<organism evidence="23 24">
    <name type="scientific">Oryzias melastigma</name>
    <name type="common">Marine medaka</name>
    <dbReference type="NCBI Taxonomy" id="30732"/>
    <lineage>
        <taxon>Eukaryota</taxon>
        <taxon>Metazoa</taxon>
        <taxon>Chordata</taxon>
        <taxon>Craniata</taxon>
        <taxon>Vertebrata</taxon>
        <taxon>Euteleostomi</taxon>
        <taxon>Actinopterygii</taxon>
        <taxon>Neopterygii</taxon>
        <taxon>Teleostei</taxon>
        <taxon>Neoteleostei</taxon>
        <taxon>Acanthomorphata</taxon>
        <taxon>Ovalentaria</taxon>
        <taxon>Atherinomorphae</taxon>
        <taxon>Beloniformes</taxon>
        <taxon>Adrianichthyidae</taxon>
        <taxon>Oryziinae</taxon>
        <taxon>Oryzias</taxon>
    </lineage>
</organism>
<evidence type="ECO:0000313" key="24">
    <source>
        <dbReference type="Proteomes" id="UP000261560"/>
    </source>
</evidence>
<reference evidence="23" key="1">
    <citation type="submission" date="2025-08" db="UniProtKB">
        <authorList>
            <consortium name="Ensembl"/>
        </authorList>
    </citation>
    <scope>IDENTIFICATION</scope>
</reference>
<dbReference type="PROSITE" id="PS01285">
    <property type="entry name" value="FA58C_1"/>
    <property type="match status" value="1"/>
</dbReference>
<dbReference type="Gene3D" id="3.30.200.20">
    <property type="entry name" value="Phosphorylase Kinase, domain 1"/>
    <property type="match status" value="1"/>
</dbReference>
<evidence type="ECO:0000256" key="17">
    <source>
        <dbReference type="ARBA" id="ARBA00051243"/>
    </source>
</evidence>
<evidence type="ECO:0000256" key="10">
    <source>
        <dbReference type="ARBA" id="ARBA00022840"/>
    </source>
</evidence>
<evidence type="ECO:0000256" key="7">
    <source>
        <dbReference type="ARBA" id="ARBA00022729"/>
    </source>
</evidence>
<evidence type="ECO:0000256" key="19">
    <source>
        <dbReference type="SAM" id="Phobius"/>
    </source>
</evidence>
<evidence type="ECO:0000256" key="14">
    <source>
        <dbReference type="ARBA" id="ARBA00023157"/>
    </source>
</evidence>
<dbReference type="SMART" id="SM00231">
    <property type="entry name" value="FA58C"/>
    <property type="match status" value="1"/>
</dbReference>
<dbReference type="PRINTS" id="PR00109">
    <property type="entry name" value="TYRKINASE"/>
</dbReference>
<keyword evidence="6 19" id="KW-0812">Transmembrane</keyword>
<proteinExistence type="inferred from homology"/>
<keyword evidence="8" id="KW-0547">Nucleotide-binding</keyword>
<dbReference type="GO" id="GO:0005886">
    <property type="term" value="C:plasma membrane"/>
    <property type="evidence" value="ECO:0007669"/>
    <property type="project" value="UniProtKB-SubCell"/>
</dbReference>
<keyword evidence="11 19" id="KW-1133">Transmembrane helix</keyword>
<evidence type="ECO:0000256" key="20">
    <source>
        <dbReference type="SAM" id="SignalP"/>
    </source>
</evidence>
<dbReference type="InterPro" id="IPR011009">
    <property type="entry name" value="Kinase-like_dom_sf"/>
</dbReference>
<evidence type="ECO:0000313" key="23">
    <source>
        <dbReference type="Ensembl" id="ENSOMEP00000002508.1"/>
    </source>
</evidence>
<dbReference type="PANTHER" id="PTHR24416:SF297">
    <property type="entry name" value="RECEPTOR PROTEIN-TYROSINE KINASE"/>
    <property type="match status" value="1"/>
</dbReference>
<dbReference type="GO" id="GO:0005518">
    <property type="term" value="F:collagen binding"/>
    <property type="evidence" value="ECO:0007669"/>
    <property type="project" value="TreeGrafter"/>
</dbReference>
<keyword evidence="9" id="KW-0418">Kinase</keyword>
<feature type="domain" description="F5/8 type C" evidence="22">
    <location>
        <begin position="23"/>
        <end position="177"/>
    </location>
</feature>
<dbReference type="GO" id="GO:0010976">
    <property type="term" value="P:positive regulation of neuron projection development"/>
    <property type="evidence" value="ECO:0007669"/>
    <property type="project" value="TreeGrafter"/>
</dbReference>
<protein>
    <recommendedName>
        <fullName evidence="2">receptor protein-tyrosine kinase</fullName>
        <ecNumber evidence="2">2.7.10.1</ecNumber>
    </recommendedName>
</protein>
<dbReference type="PROSITE" id="PS01286">
    <property type="entry name" value="FA58C_2"/>
    <property type="match status" value="1"/>
</dbReference>
<dbReference type="PROSITE" id="PS50022">
    <property type="entry name" value="FA58C_3"/>
    <property type="match status" value="1"/>
</dbReference>
<dbReference type="GeneTree" id="ENSGT00940000154842"/>
<evidence type="ECO:0000259" key="21">
    <source>
        <dbReference type="PROSITE" id="PS50011"/>
    </source>
</evidence>
<dbReference type="GO" id="GO:0043235">
    <property type="term" value="C:receptor complex"/>
    <property type="evidence" value="ECO:0007669"/>
    <property type="project" value="TreeGrafter"/>
</dbReference>
<feature type="domain" description="Protein kinase" evidence="21">
    <location>
        <begin position="533"/>
        <end position="821"/>
    </location>
</feature>
<keyword evidence="24" id="KW-1185">Reference proteome</keyword>
<dbReference type="FunFam" id="2.60.120.260:FF:000007">
    <property type="entry name" value="Discoidin domain receptor tyrosine kinase 1"/>
    <property type="match status" value="1"/>
</dbReference>
<dbReference type="Gene3D" id="1.10.510.10">
    <property type="entry name" value="Transferase(Phosphotransferase) domain 1"/>
    <property type="match status" value="1"/>
</dbReference>
<evidence type="ECO:0000256" key="11">
    <source>
        <dbReference type="ARBA" id="ARBA00022989"/>
    </source>
</evidence>
<dbReference type="Gene3D" id="2.60.120.260">
    <property type="entry name" value="Galactose-binding domain-like"/>
    <property type="match status" value="1"/>
</dbReference>
<feature type="transmembrane region" description="Helical" evidence="19">
    <location>
        <begin position="390"/>
        <end position="411"/>
    </location>
</feature>
<keyword evidence="10" id="KW-0067">ATP-binding</keyword>
<feature type="chain" id="PRO_5017407010" description="receptor protein-tyrosine kinase" evidence="20">
    <location>
        <begin position="17"/>
        <end position="827"/>
    </location>
</feature>
<dbReference type="SMART" id="SM00219">
    <property type="entry name" value="TyrKc"/>
    <property type="match status" value="1"/>
</dbReference>
<comment type="catalytic activity">
    <reaction evidence="17">
        <text>L-tyrosyl-[protein] + ATP = O-phospho-L-tyrosyl-[protein] + ADP + H(+)</text>
        <dbReference type="Rhea" id="RHEA:10596"/>
        <dbReference type="Rhea" id="RHEA-COMP:10136"/>
        <dbReference type="Rhea" id="RHEA-COMP:20101"/>
        <dbReference type="ChEBI" id="CHEBI:15378"/>
        <dbReference type="ChEBI" id="CHEBI:30616"/>
        <dbReference type="ChEBI" id="CHEBI:46858"/>
        <dbReference type="ChEBI" id="CHEBI:61978"/>
        <dbReference type="ChEBI" id="CHEBI:456216"/>
        <dbReference type="EC" id="2.7.10.1"/>
    </reaction>
</comment>
<dbReference type="Gene3D" id="2.60.120.1190">
    <property type="match status" value="1"/>
</dbReference>
<keyword evidence="15" id="KW-0675">Receptor</keyword>
<dbReference type="AlphaFoldDB" id="A0A3B3BBV2"/>
<keyword evidence="7 20" id="KW-0732">Signal</keyword>
<evidence type="ECO:0000256" key="4">
    <source>
        <dbReference type="ARBA" id="ARBA00022553"/>
    </source>
</evidence>
<dbReference type="Pfam" id="PF00754">
    <property type="entry name" value="F5_F8_type_C"/>
    <property type="match status" value="1"/>
</dbReference>
<dbReference type="PROSITE" id="PS00239">
    <property type="entry name" value="RECEPTOR_TYR_KIN_II"/>
    <property type="match status" value="1"/>
</dbReference>
<evidence type="ECO:0000256" key="9">
    <source>
        <dbReference type="ARBA" id="ARBA00022777"/>
    </source>
</evidence>
<keyword evidence="16" id="KW-0325">Glycoprotein</keyword>
<evidence type="ECO:0000256" key="2">
    <source>
        <dbReference type="ARBA" id="ARBA00011902"/>
    </source>
</evidence>
<comment type="similarity">
    <text evidence="18">Belongs to the protein kinase superfamily. Tyr protein kinase family. Insulin receptor subfamily.</text>
</comment>
<dbReference type="InterPro" id="IPR008979">
    <property type="entry name" value="Galactose-bd-like_sf"/>
</dbReference>
<dbReference type="EC" id="2.7.10.1" evidence="2"/>
<dbReference type="GO" id="GO:0051897">
    <property type="term" value="P:positive regulation of phosphatidylinositol 3-kinase/protein kinase B signal transduction"/>
    <property type="evidence" value="ECO:0007669"/>
    <property type="project" value="TreeGrafter"/>
</dbReference>
<comment type="subcellular location">
    <subcellularLocation>
        <location evidence="1">Cell membrane</location>
        <topology evidence="1">Single-pass type I membrane protein</topology>
    </subcellularLocation>
</comment>
<dbReference type="InterPro" id="IPR050122">
    <property type="entry name" value="RTK"/>
</dbReference>
<dbReference type="GO" id="GO:0005524">
    <property type="term" value="F:ATP binding"/>
    <property type="evidence" value="ECO:0007669"/>
    <property type="project" value="UniProtKB-KW"/>
</dbReference>
<dbReference type="InterPro" id="IPR000719">
    <property type="entry name" value="Prot_kinase_dom"/>
</dbReference>
<dbReference type="InterPro" id="IPR048525">
    <property type="entry name" value="DDR1-2_DS-like"/>
</dbReference>
<dbReference type="Proteomes" id="UP000261560">
    <property type="component" value="Unplaced"/>
</dbReference>
<accession>A0A3B3BBV2</accession>
<keyword evidence="3" id="KW-1003">Cell membrane</keyword>
<dbReference type="InterPro" id="IPR002011">
    <property type="entry name" value="Tyr_kinase_rcpt_2_CS"/>
</dbReference>
<dbReference type="GO" id="GO:0038062">
    <property type="term" value="F:protein tyrosine kinase collagen receptor activity"/>
    <property type="evidence" value="ECO:0007669"/>
    <property type="project" value="TreeGrafter"/>
</dbReference>
<dbReference type="Pfam" id="PF07714">
    <property type="entry name" value="PK_Tyr_Ser-Thr"/>
    <property type="match status" value="1"/>
</dbReference>
<evidence type="ECO:0000256" key="3">
    <source>
        <dbReference type="ARBA" id="ARBA00022475"/>
    </source>
</evidence>
<evidence type="ECO:0000259" key="22">
    <source>
        <dbReference type="PROSITE" id="PS50022"/>
    </source>
</evidence>
<dbReference type="InterPro" id="IPR008266">
    <property type="entry name" value="Tyr_kinase_AS"/>
</dbReference>
<dbReference type="PANTHER" id="PTHR24416">
    <property type="entry name" value="TYROSINE-PROTEIN KINASE RECEPTOR"/>
    <property type="match status" value="1"/>
</dbReference>
<evidence type="ECO:0000256" key="6">
    <source>
        <dbReference type="ARBA" id="ARBA00022692"/>
    </source>
</evidence>
<keyword evidence="4" id="KW-0597">Phosphoprotein</keyword>
<evidence type="ECO:0000256" key="18">
    <source>
        <dbReference type="ARBA" id="ARBA00061639"/>
    </source>
</evidence>
<keyword evidence="14" id="KW-1015">Disulfide bond</keyword>
<keyword evidence="13" id="KW-0829">Tyrosine-protein kinase</keyword>
<evidence type="ECO:0000256" key="5">
    <source>
        <dbReference type="ARBA" id="ARBA00022679"/>
    </source>
</evidence>
<dbReference type="SUPFAM" id="SSF49785">
    <property type="entry name" value="Galactose-binding domain-like"/>
    <property type="match status" value="1"/>
</dbReference>
<dbReference type="Pfam" id="PF21114">
    <property type="entry name" value="DDR1-2_DS-like"/>
    <property type="match status" value="1"/>
</dbReference>
<evidence type="ECO:0000256" key="15">
    <source>
        <dbReference type="ARBA" id="ARBA00023170"/>
    </source>
</evidence>
<reference evidence="23" key="2">
    <citation type="submission" date="2025-09" db="UniProtKB">
        <authorList>
            <consortium name="Ensembl"/>
        </authorList>
    </citation>
    <scope>IDENTIFICATION</scope>
</reference>
<dbReference type="InterPro" id="IPR020635">
    <property type="entry name" value="Tyr_kinase_cat_dom"/>
</dbReference>
<keyword evidence="5" id="KW-0808">Transferase</keyword>
<dbReference type="PROSITE" id="PS50011">
    <property type="entry name" value="PROTEIN_KINASE_DOM"/>
    <property type="match status" value="1"/>
</dbReference>
<evidence type="ECO:0000256" key="16">
    <source>
        <dbReference type="ARBA" id="ARBA00023180"/>
    </source>
</evidence>
<dbReference type="SUPFAM" id="SSF56112">
    <property type="entry name" value="Protein kinase-like (PK-like)"/>
    <property type="match status" value="1"/>
</dbReference>
<dbReference type="FunFam" id="1.10.510.10:FF:000053">
    <property type="entry name" value="Epithelial discoidin domain-containing receptor 1"/>
    <property type="match status" value="1"/>
</dbReference>
<evidence type="ECO:0000256" key="8">
    <source>
        <dbReference type="ARBA" id="ARBA00022741"/>
    </source>
</evidence>
<dbReference type="InterPro" id="IPR000421">
    <property type="entry name" value="FA58C"/>
</dbReference>